<feature type="domain" description="Cupin type-2" evidence="2">
    <location>
        <begin position="54"/>
        <end position="117"/>
    </location>
</feature>
<protein>
    <submittedName>
        <fullName evidence="3">Cupin domain-containing protein</fullName>
    </submittedName>
</protein>
<dbReference type="EMBL" id="JBHUGZ010000017">
    <property type="protein sequence ID" value="MFD1985704.1"/>
    <property type="molecule type" value="Genomic_DNA"/>
</dbReference>
<dbReference type="InterPro" id="IPR013096">
    <property type="entry name" value="Cupin_2"/>
</dbReference>
<dbReference type="CDD" id="cd02235">
    <property type="entry name" value="cupin_BLL4011-like"/>
    <property type="match status" value="1"/>
</dbReference>
<reference evidence="4" key="1">
    <citation type="journal article" date="2019" name="Int. J. Syst. Evol. Microbiol.">
        <title>The Global Catalogue of Microorganisms (GCM) 10K type strain sequencing project: providing services to taxonomists for standard genome sequencing and annotation.</title>
        <authorList>
            <consortium name="The Broad Institute Genomics Platform"/>
            <consortium name="The Broad Institute Genome Sequencing Center for Infectious Disease"/>
            <person name="Wu L."/>
            <person name="Ma J."/>
        </authorList>
    </citation>
    <scope>NUCLEOTIDE SEQUENCE [LARGE SCALE GENOMIC DNA]</scope>
    <source>
        <strain evidence="4">CGMCC 1.16225</strain>
    </source>
</reference>
<keyword evidence="4" id="KW-1185">Reference proteome</keyword>
<accession>A0ABW4UFJ1</accession>
<evidence type="ECO:0000313" key="3">
    <source>
        <dbReference type="EMBL" id="MFD1985704.1"/>
    </source>
</evidence>
<dbReference type="Proteomes" id="UP001597405">
    <property type="component" value="Unassembled WGS sequence"/>
</dbReference>
<gene>
    <name evidence="3" type="ORF">ACFSOZ_24975</name>
</gene>
<proteinExistence type="predicted"/>
<dbReference type="Pfam" id="PF07883">
    <property type="entry name" value="Cupin_2"/>
    <property type="match status" value="1"/>
</dbReference>
<dbReference type="PANTHER" id="PTHR38599">
    <property type="entry name" value="CUPIN DOMAIN PROTEIN (AFU_ORTHOLOGUE AFUA_3G13620)"/>
    <property type="match status" value="1"/>
</dbReference>
<comment type="caution">
    <text evidence="3">The sequence shown here is derived from an EMBL/GenBank/DDBJ whole genome shotgun (WGS) entry which is preliminary data.</text>
</comment>
<dbReference type="PANTHER" id="PTHR38599:SF1">
    <property type="entry name" value="CUPIN DOMAIN PROTEIN (AFU_ORTHOLOGUE AFUA_3G13620)"/>
    <property type="match status" value="1"/>
</dbReference>
<name>A0ABW4UFJ1_9HYPH</name>
<organism evidence="3 4">
    <name type="scientific">Mesorhizobium newzealandense</name>
    <dbReference type="NCBI Taxonomy" id="1300302"/>
    <lineage>
        <taxon>Bacteria</taxon>
        <taxon>Pseudomonadati</taxon>
        <taxon>Pseudomonadota</taxon>
        <taxon>Alphaproteobacteria</taxon>
        <taxon>Hyphomicrobiales</taxon>
        <taxon>Phyllobacteriaceae</taxon>
        <taxon>Mesorhizobium</taxon>
    </lineage>
</organism>
<sequence length="136" mass="14602">MKVTQMTAVLLIAASAIVLDASWAQQMEQMPGITRTDLQRHDLSIAGQEAIQTRVEFAPGATFPVHWHHGEEIIYVIEGSIEYRVEGQPPVTVNAGGVLFVPAGARHAAKNVGSVNAAEVGTYVVEKGKSLVELVK</sequence>
<dbReference type="Gene3D" id="2.60.120.10">
    <property type="entry name" value="Jelly Rolls"/>
    <property type="match status" value="1"/>
</dbReference>
<evidence type="ECO:0000256" key="1">
    <source>
        <dbReference type="SAM" id="SignalP"/>
    </source>
</evidence>
<dbReference type="InterPro" id="IPR014710">
    <property type="entry name" value="RmlC-like_jellyroll"/>
</dbReference>
<feature type="signal peptide" evidence="1">
    <location>
        <begin position="1"/>
        <end position="24"/>
    </location>
</feature>
<evidence type="ECO:0000313" key="4">
    <source>
        <dbReference type="Proteomes" id="UP001597405"/>
    </source>
</evidence>
<evidence type="ECO:0000259" key="2">
    <source>
        <dbReference type="Pfam" id="PF07883"/>
    </source>
</evidence>
<dbReference type="InterPro" id="IPR011051">
    <property type="entry name" value="RmlC_Cupin_sf"/>
</dbReference>
<feature type="chain" id="PRO_5047030510" evidence="1">
    <location>
        <begin position="25"/>
        <end position="136"/>
    </location>
</feature>
<dbReference type="RefSeq" id="WP_379102234.1">
    <property type="nucleotide sequence ID" value="NZ_JBHUGZ010000017.1"/>
</dbReference>
<keyword evidence="1" id="KW-0732">Signal</keyword>
<dbReference type="SUPFAM" id="SSF51182">
    <property type="entry name" value="RmlC-like cupins"/>
    <property type="match status" value="1"/>
</dbReference>